<dbReference type="SMART" id="SM00108">
    <property type="entry name" value="B_lectin"/>
    <property type="match status" value="1"/>
</dbReference>
<comment type="caution">
    <text evidence="8">The sequence shown here is derived from an EMBL/GenBank/DDBJ whole genome shotgun (WGS) entry which is preliminary data.</text>
</comment>
<dbReference type="AlphaFoldDB" id="A0A9Q1K1M8"/>
<proteinExistence type="predicted"/>
<dbReference type="PANTHER" id="PTHR32444">
    <property type="entry name" value="BULB-TYPE LECTIN DOMAIN-CONTAINING PROTEIN"/>
    <property type="match status" value="1"/>
</dbReference>
<accession>A0A9Q1K1M8</accession>
<dbReference type="CDD" id="cd00028">
    <property type="entry name" value="B_lectin"/>
    <property type="match status" value="1"/>
</dbReference>
<evidence type="ECO:0000259" key="6">
    <source>
        <dbReference type="PROSITE" id="PS50927"/>
    </source>
</evidence>
<dbReference type="InterPro" id="IPR036426">
    <property type="entry name" value="Bulb-type_lectin_dom_sf"/>
</dbReference>
<dbReference type="EMBL" id="JAKOGI010000431">
    <property type="protein sequence ID" value="KAJ8435128.1"/>
    <property type="molecule type" value="Genomic_DNA"/>
</dbReference>
<gene>
    <name evidence="8" type="ORF">Cgig2_020771</name>
</gene>
<evidence type="ECO:0000256" key="2">
    <source>
        <dbReference type="ARBA" id="ARBA00023157"/>
    </source>
</evidence>
<dbReference type="SMART" id="SM00473">
    <property type="entry name" value="PAN_AP"/>
    <property type="match status" value="1"/>
</dbReference>
<dbReference type="FunFam" id="2.90.10.10:FF:000001">
    <property type="entry name" value="G-type lectin S-receptor-like serine/threonine-protein kinase"/>
    <property type="match status" value="1"/>
</dbReference>
<evidence type="ECO:0000256" key="5">
    <source>
        <dbReference type="SAM" id="SignalP"/>
    </source>
</evidence>
<keyword evidence="9" id="KW-1185">Reference proteome</keyword>
<feature type="transmembrane region" description="Helical" evidence="4">
    <location>
        <begin position="435"/>
        <end position="457"/>
    </location>
</feature>
<feature type="domain" description="Bulb-type lectin" evidence="6">
    <location>
        <begin position="23"/>
        <end position="143"/>
    </location>
</feature>
<keyword evidence="3" id="KW-0325">Glycoprotein</keyword>
<keyword evidence="4" id="KW-1133">Transmembrane helix</keyword>
<evidence type="ECO:0000256" key="1">
    <source>
        <dbReference type="ARBA" id="ARBA00022729"/>
    </source>
</evidence>
<name>A0A9Q1K1M8_9CARY</name>
<dbReference type="Gene3D" id="2.90.10.10">
    <property type="entry name" value="Bulb-type lectin domain"/>
    <property type="match status" value="1"/>
</dbReference>
<dbReference type="Pfam" id="PF00954">
    <property type="entry name" value="S_locus_glycop"/>
    <property type="match status" value="1"/>
</dbReference>
<organism evidence="8 9">
    <name type="scientific">Carnegiea gigantea</name>
    <dbReference type="NCBI Taxonomy" id="171969"/>
    <lineage>
        <taxon>Eukaryota</taxon>
        <taxon>Viridiplantae</taxon>
        <taxon>Streptophyta</taxon>
        <taxon>Embryophyta</taxon>
        <taxon>Tracheophyta</taxon>
        <taxon>Spermatophyta</taxon>
        <taxon>Magnoliopsida</taxon>
        <taxon>eudicotyledons</taxon>
        <taxon>Gunneridae</taxon>
        <taxon>Pentapetalae</taxon>
        <taxon>Caryophyllales</taxon>
        <taxon>Cactineae</taxon>
        <taxon>Cactaceae</taxon>
        <taxon>Cactoideae</taxon>
        <taxon>Echinocereeae</taxon>
        <taxon>Carnegiea</taxon>
    </lineage>
</organism>
<sequence length="562" mass="62284">MVCVYSLFLFLLYFCSSYICSAIDSITPTQPLQYPQFLVSKNGTFKLGFFSPRNSPNHYLGMWFNKPVMAVVWVANRDKPMTDASGVLKLSENGDLQLLNGNNQIIWSTKVSNSITNSTAKLLDTGNLVVQQFNSSDAEVRPAITWQSFEHPTNTLLPGMKPTVHNTAGQKNSLFRSWKSPSDPSEGSFLMGIGTIGIPQLFIWNNGVAYWRSGPWDGNNFIGLENIQNTIADGFVLEDNEENGTLDIAFSPVDQSLLFNYVLDSQGTIIEQYWDRNSNNWTVGYSAPSTACDVYATCGAFGTCNHQKSPICRCLRGFQPKNDGEWKKGDWSSGCVRKTPLQCGIKGGQQDGFLTLQNMKVPDSIEKLSAFSQDSCRNQCLNNCSCLGYAYHLNIGCMTWSKDLIDVVEFSAGGVVLLVRLAASDLAEGPSHKKTAIIASTVTIGTVLAAVIVYLIWRGMATRGNACAVEKFQFKYVLNVFSCIEDNAIESGKRVKNESRFEDNNIGHRELQDPPLYTFSMLRNATNNFQESNKLGEGGFGPVYKVNAILIIWESVCNRMDN</sequence>
<feature type="chain" id="PRO_5040460921" evidence="5">
    <location>
        <begin position="23"/>
        <end position="562"/>
    </location>
</feature>
<reference evidence="8" key="1">
    <citation type="submission" date="2022-04" db="EMBL/GenBank/DDBJ databases">
        <title>Carnegiea gigantea Genome sequencing and assembly v2.</title>
        <authorList>
            <person name="Copetti D."/>
            <person name="Sanderson M.J."/>
            <person name="Burquez A."/>
            <person name="Wojciechowski M.F."/>
        </authorList>
    </citation>
    <scope>NUCLEOTIDE SEQUENCE</scope>
    <source>
        <strain evidence="8">SGP5-SGP5p</strain>
        <tissue evidence="8">Aerial part</tissue>
    </source>
</reference>
<dbReference type="InterPro" id="IPR000858">
    <property type="entry name" value="S_locus_glycoprot_dom"/>
</dbReference>
<keyword evidence="4" id="KW-0472">Membrane</keyword>
<keyword evidence="1 5" id="KW-0732">Signal</keyword>
<evidence type="ECO:0000256" key="4">
    <source>
        <dbReference type="SAM" id="Phobius"/>
    </source>
</evidence>
<dbReference type="InterPro" id="IPR001480">
    <property type="entry name" value="Bulb-type_lectin_dom"/>
</dbReference>
<keyword evidence="4" id="KW-0812">Transmembrane</keyword>
<dbReference type="InterPro" id="IPR011009">
    <property type="entry name" value="Kinase-like_dom_sf"/>
</dbReference>
<evidence type="ECO:0000313" key="8">
    <source>
        <dbReference type="EMBL" id="KAJ8435128.1"/>
    </source>
</evidence>
<dbReference type="Pfam" id="PF08276">
    <property type="entry name" value="PAN_2"/>
    <property type="match status" value="1"/>
</dbReference>
<dbReference type="SUPFAM" id="SSF56112">
    <property type="entry name" value="Protein kinase-like (PK-like)"/>
    <property type="match status" value="1"/>
</dbReference>
<evidence type="ECO:0000256" key="3">
    <source>
        <dbReference type="ARBA" id="ARBA00023180"/>
    </source>
</evidence>
<dbReference type="SUPFAM" id="SSF51110">
    <property type="entry name" value="alpha-D-mannose-specific plant lectins"/>
    <property type="match status" value="1"/>
</dbReference>
<dbReference type="PANTHER" id="PTHR32444:SF198">
    <property type="entry name" value="BULB-TYPE LECTIN DOMAIN-CONTAINING PROTEIN"/>
    <property type="match status" value="1"/>
</dbReference>
<dbReference type="PROSITE" id="PS50948">
    <property type="entry name" value="PAN"/>
    <property type="match status" value="1"/>
</dbReference>
<dbReference type="Proteomes" id="UP001153076">
    <property type="component" value="Unassembled WGS sequence"/>
</dbReference>
<dbReference type="Gene3D" id="3.30.200.20">
    <property type="entry name" value="Phosphorylase Kinase, domain 1"/>
    <property type="match status" value="1"/>
</dbReference>
<dbReference type="CDD" id="cd01098">
    <property type="entry name" value="PAN_AP_plant"/>
    <property type="match status" value="1"/>
</dbReference>
<evidence type="ECO:0000259" key="7">
    <source>
        <dbReference type="PROSITE" id="PS50948"/>
    </source>
</evidence>
<dbReference type="GO" id="GO:0048544">
    <property type="term" value="P:recognition of pollen"/>
    <property type="evidence" value="ECO:0007669"/>
    <property type="project" value="InterPro"/>
</dbReference>
<feature type="domain" description="Apple" evidence="7">
    <location>
        <begin position="343"/>
        <end position="423"/>
    </location>
</feature>
<evidence type="ECO:0000313" key="9">
    <source>
        <dbReference type="Proteomes" id="UP001153076"/>
    </source>
</evidence>
<dbReference type="PROSITE" id="PS50927">
    <property type="entry name" value="BULB_LECTIN"/>
    <property type="match status" value="1"/>
</dbReference>
<dbReference type="Pfam" id="PF01453">
    <property type="entry name" value="B_lectin"/>
    <property type="match status" value="1"/>
</dbReference>
<dbReference type="InterPro" id="IPR003609">
    <property type="entry name" value="Pan_app"/>
</dbReference>
<keyword evidence="2" id="KW-1015">Disulfide bond</keyword>
<dbReference type="OrthoDB" id="1934880at2759"/>
<feature type="signal peptide" evidence="5">
    <location>
        <begin position="1"/>
        <end position="22"/>
    </location>
</feature>
<protein>
    <submittedName>
        <fullName evidence="8">Uncharacterized protein</fullName>
    </submittedName>
</protein>